<sequence length="174" mass="18595">MARVAPATGASPQVLSLIRQTAIRHQNNRAIARADLSTRDWHVLFQAMIEAESSYNPAAVSPKGAYGLGQLMPGTARELGVDPRNLSQNLDGAARYLLAQLAEFSSVDLALAAYNAGPHRVVQYAGVPPFAETRGYIARIHVIRQRLSGGSSLTPSIRVASTAPTRAPVIIDLN</sequence>
<dbReference type="KEGG" id="sual:KDD17_18230"/>
<reference evidence="4" key="1">
    <citation type="submission" date="2021-04" db="EMBL/GenBank/DDBJ databases">
        <title>Complete genome sequence for Sulfitobacter sp. strain JK7-1.</title>
        <authorList>
            <person name="Park S.-J."/>
        </authorList>
    </citation>
    <scope>NUCLEOTIDE SEQUENCE</scope>
    <source>
        <strain evidence="4">JK7-1</strain>
    </source>
</reference>
<dbReference type="EMBL" id="CP073584">
    <property type="protein sequence ID" value="QUJ78372.1"/>
    <property type="molecule type" value="Genomic_DNA"/>
</dbReference>
<dbReference type="Gene3D" id="1.10.530.10">
    <property type="match status" value="1"/>
</dbReference>
<dbReference type="PANTHER" id="PTHR37423:SF2">
    <property type="entry name" value="MEMBRANE-BOUND LYTIC MUREIN TRANSGLYCOSYLASE C"/>
    <property type="match status" value="1"/>
</dbReference>
<comment type="similarity">
    <text evidence="1">Belongs to the transglycosylase Slt family.</text>
</comment>
<evidence type="ECO:0000256" key="2">
    <source>
        <dbReference type="ARBA" id="ARBA00009387"/>
    </source>
</evidence>
<protein>
    <submittedName>
        <fullName evidence="4">Lytic transglycosylase domain-containing protein</fullName>
    </submittedName>
</protein>
<dbReference type="SUPFAM" id="SSF53955">
    <property type="entry name" value="Lysozyme-like"/>
    <property type="match status" value="1"/>
</dbReference>
<name>A0A975JHG5_9RHOB</name>
<dbReference type="AlphaFoldDB" id="A0A975JHG5"/>
<gene>
    <name evidence="4" type="ORF">KDD17_18230</name>
</gene>
<dbReference type="InterPro" id="IPR023346">
    <property type="entry name" value="Lysozyme-like_dom_sf"/>
</dbReference>
<evidence type="ECO:0000259" key="3">
    <source>
        <dbReference type="Pfam" id="PF01464"/>
    </source>
</evidence>
<dbReference type="Proteomes" id="UP000683291">
    <property type="component" value="Chromosome pJK7-1-3"/>
</dbReference>
<dbReference type="Pfam" id="PF01464">
    <property type="entry name" value="SLT"/>
    <property type="match status" value="1"/>
</dbReference>
<evidence type="ECO:0000313" key="4">
    <source>
        <dbReference type="EMBL" id="QUJ78372.1"/>
    </source>
</evidence>
<evidence type="ECO:0000256" key="1">
    <source>
        <dbReference type="ARBA" id="ARBA00007734"/>
    </source>
</evidence>
<comment type="similarity">
    <text evidence="2">Belongs to the virb1 family.</text>
</comment>
<dbReference type="PANTHER" id="PTHR37423">
    <property type="entry name" value="SOLUBLE LYTIC MUREIN TRANSGLYCOSYLASE-RELATED"/>
    <property type="match status" value="1"/>
</dbReference>
<accession>A0A975JHG5</accession>
<evidence type="ECO:0000313" key="5">
    <source>
        <dbReference type="Proteomes" id="UP000683291"/>
    </source>
</evidence>
<keyword evidence="5" id="KW-1185">Reference proteome</keyword>
<organism evidence="4 5">
    <name type="scientific">Sulfitobacter albidus</name>
    <dbReference type="NCBI Taxonomy" id="2829501"/>
    <lineage>
        <taxon>Bacteria</taxon>
        <taxon>Pseudomonadati</taxon>
        <taxon>Pseudomonadota</taxon>
        <taxon>Alphaproteobacteria</taxon>
        <taxon>Rhodobacterales</taxon>
        <taxon>Roseobacteraceae</taxon>
        <taxon>Sulfitobacter</taxon>
    </lineage>
</organism>
<dbReference type="InterPro" id="IPR008258">
    <property type="entry name" value="Transglycosylase_SLT_dom_1"/>
</dbReference>
<proteinExistence type="inferred from homology"/>
<feature type="domain" description="Transglycosylase SLT" evidence="3">
    <location>
        <begin position="33"/>
        <end position="124"/>
    </location>
</feature>
<dbReference type="CDD" id="cd00254">
    <property type="entry name" value="LT-like"/>
    <property type="match status" value="1"/>
</dbReference>